<keyword evidence="4" id="KW-1185">Reference proteome</keyword>
<gene>
    <name evidence="3" type="ORF">PHJA_000555600</name>
</gene>
<evidence type="ECO:0000313" key="4">
    <source>
        <dbReference type="Proteomes" id="UP000653305"/>
    </source>
</evidence>
<sequence length="100" mass="11375">MGFLYFITKSNSAPRLTLFEFYFLLAFVAAAIRAGIYAKKHYVKSLANVDWLHGGVESLLMLTNLFIVLGLRRALRKSEDESDKTLELTSEVKEKEKSTI</sequence>
<dbReference type="OrthoDB" id="424673at2759"/>
<dbReference type="Proteomes" id="UP000653305">
    <property type="component" value="Unassembled WGS sequence"/>
</dbReference>
<organism evidence="3 4">
    <name type="scientific">Phtheirospermum japonicum</name>
    <dbReference type="NCBI Taxonomy" id="374723"/>
    <lineage>
        <taxon>Eukaryota</taxon>
        <taxon>Viridiplantae</taxon>
        <taxon>Streptophyta</taxon>
        <taxon>Embryophyta</taxon>
        <taxon>Tracheophyta</taxon>
        <taxon>Spermatophyta</taxon>
        <taxon>Magnoliopsida</taxon>
        <taxon>eudicotyledons</taxon>
        <taxon>Gunneridae</taxon>
        <taxon>Pentapetalae</taxon>
        <taxon>asterids</taxon>
        <taxon>lamiids</taxon>
        <taxon>Lamiales</taxon>
        <taxon>Orobanchaceae</taxon>
        <taxon>Orobanchaceae incertae sedis</taxon>
        <taxon>Phtheirospermum</taxon>
    </lineage>
</organism>
<evidence type="ECO:0000256" key="1">
    <source>
        <dbReference type="SAM" id="MobiDB-lite"/>
    </source>
</evidence>
<keyword evidence="2" id="KW-0472">Membrane</keyword>
<comment type="caution">
    <text evidence="3">The sequence shown here is derived from an EMBL/GenBank/DDBJ whole genome shotgun (WGS) entry which is preliminary data.</text>
</comment>
<proteinExistence type="predicted"/>
<accession>A0A830B8X6</accession>
<evidence type="ECO:0000256" key="2">
    <source>
        <dbReference type="SAM" id="Phobius"/>
    </source>
</evidence>
<dbReference type="EMBL" id="BMAC01000078">
    <property type="protein sequence ID" value="GFP84120.1"/>
    <property type="molecule type" value="Genomic_DNA"/>
</dbReference>
<dbReference type="PANTHER" id="PTHR35473:SF3">
    <property type="entry name" value="1-ACYL-SN-GLYCEROL-3-PHOSPHATE ACYLTRANSFERASE"/>
    <property type="match status" value="1"/>
</dbReference>
<dbReference type="PANTHER" id="PTHR35473">
    <property type="entry name" value="1-ACYL-SN-GLYCEROL-3-PHOSPHATE ACYLTRANSFERASE"/>
    <property type="match status" value="1"/>
</dbReference>
<feature type="transmembrane region" description="Helical" evidence="2">
    <location>
        <begin position="21"/>
        <end position="39"/>
    </location>
</feature>
<reference evidence="3" key="1">
    <citation type="submission" date="2020-07" db="EMBL/GenBank/DDBJ databases">
        <title>Ethylene signaling mediates host invasion by parasitic plants.</title>
        <authorList>
            <person name="Yoshida S."/>
        </authorList>
    </citation>
    <scope>NUCLEOTIDE SEQUENCE</scope>
    <source>
        <strain evidence="3">Okayama</strain>
    </source>
</reference>
<protein>
    <submittedName>
        <fullName evidence="3">Uncharacterized protein</fullName>
    </submittedName>
</protein>
<dbReference type="InterPro" id="IPR021995">
    <property type="entry name" value="DUF3593"/>
</dbReference>
<dbReference type="Pfam" id="PF12159">
    <property type="entry name" value="DUF3593"/>
    <property type="match status" value="1"/>
</dbReference>
<keyword evidence="2" id="KW-1133">Transmembrane helix</keyword>
<dbReference type="AlphaFoldDB" id="A0A830B8X6"/>
<name>A0A830B8X6_9LAMI</name>
<evidence type="ECO:0000313" key="3">
    <source>
        <dbReference type="EMBL" id="GFP84120.1"/>
    </source>
</evidence>
<keyword evidence="2" id="KW-0812">Transmembrane</keyword>
<feature type="region of interest" description="Disordered" evidence="1">
    <location>
        <begin position="78"/>
        <end position="100"/>
    </location>
</feature>